<evidence type="ECO:0000256" key="5">
    <source>
        <dbReference type="ARBA" id="ARBA00022597"/>
    </source>
</evidence>
<dbReference type="EMBL" id="JH159152">
    <property type="protein sequence ID" value="EGZ23395.1"/>
    <property type="molecule type" value="Genomic_DNA"/>
</dbReference>
<feature type="transmembrane region" description="Helical" evidence="10">
    <location>
        <begin position="106"/>
        <end position="123"/>
    </location>
</feature>
<dbReference type="PANTHER" id="PTHR10791">
    <property type="entry name" value="RAG1-ACTIVATING PROTEIN 1"/>
    <property type="match status" value="1"/>
</dbReference>
<dbReference type="InterPro" id="IPR047664">
    <property type="entry name" value="SWEET"/>
</dbReference>
<evidence type="ECO:0000256" key="6">
    <source>
        <dbReference type="ARBA" id="ARBA00022692"/>
    </source>
</evidence>
<dbReference type="FunFam" id="1.20.1280.290:FF:000007">
    <property type="entry name" value="Bidirectional sugar transporter SWEET7"/>
    <property type="match status" value="2"/>
</dbReference>
<feature type="transmembrane region" description="Helical" evidence="10">
    <location>
        <begin position="43"/>
        <end position="63"/>
    </location>
</feature>
<dbReference type="Pfam" id="PF03083">
    <property type="entry name" value="MtN3_slv"/>
    <property type="match status" value="2"/>
</dbReference>
<keyword evidence="9 10" id="KW-0472">Membrane</keyword>
<dbReference type="Gene3D" id="1.20.1280.290">
    <property type="match status" value="2"/>
</dbReference>
<evidence type="ECO:0000256" key="1">
    <source>
        <dbReference type="ARBA" id="ARBA00004651"/>
    </source>
</evidence>
<dbReference type="GO" id="GO:0051119">
    <property type="term" value="F:sugar transmembrane transporter activity"/>
    <property type="evidence" value="ECO:0007669"/>
    <property type="project" value="InterPro"/>
</dbReference>
<feature type="transmembrane region" description="Helical" evidence="10">
    <location>
        <begin position="169"/>
        <end position="190"/>
    </location>
</feature>
<keyword evidence="7" id="KW-0677">Repeat</keyword>
<keyword evidence="3" id="KW-0813">Transport</keyword>
<evidence type="ECO:0000313" key="11">
    <source>
        <dbReference type="EMBL" id="EGZ23395.1"/>
    </source>
</evidence>
<evidence type="ECO:0000256" key="8">
    <source>
        <dbReference type="ARBA" id="ARBA00022989"/>
    </source>
</evidence>
<keyword evidence="8 10" id="KW-1133">Transmembrane helix</keyword>
<feature type="transmembrane region" description="Helical" evidence="10">
    <location>
        <begin position="18"/>
        <end position="37"/>
    </location>
</feature>
<proteinExistence type="inferred from homology"/>
<evidence type="ECO:0000256" key="9">
    <source>
        <dbReference type="ARBA" id="ARBA00023136"/>
    </source>
</evidence>
<dbReference type="PANTHER" id="PTHR10791:SF30">
    <property type="entry name" value="SUGAR TRANSPORTER SWEET1"/>
    <property type="match status" value="1"/>
</dbReference>
<name>G4Z0X0_PHYSP</name>
<dbReference type="GeneID" id="20655825"/>
<evidence type="ECO:0000256" key="7">
    <source>
        <dbReference type="ARBA" id="ARBA00022737"/>
    </source>
</evidence>
<protein>
    <recommendedName>
        <fullName evidence="13">MtN3-like protein</fullName>
    </recommendedName>
</protein>
<evidence type="ECO:0008006" key="13">
    <source>
        <dbReference type="Google" id="ProtNLM"/>
    </source>
</evidence>
<keyword evidence="5" id="KW-0762">Sugar transport</keyword>
<keyword evidence="4" id="KW-1003">Cell membrane</keyword>
<dbReference type="AlphaFoldDB" id="G4Z0X0"/>
<comment type="similarity">
    <text evidence="2">Belongs to the SWEET sugar transporter family.</text>
</comment>
<sequence>SAITSVYRVYTNKDTGEVAVLPLVALWISCHLWMIYGYVTNDIFPLLVTYLVGEVLAACYVAVHFCYTKHRAYTIKAVAFALTFTALGTTYAVLGREGVTYQSLSAVGNVMDWITAGGSFLLYTSPFETIKRVLQTKSGASIPIALCCAGLVSNSLWVLYGLVVSDMFVFGLGVFCTTLPLIQIILYLVFNPNRNQAFGVESSETKELTDMIASTSIDPGASTLEFASSVADFHAAPSPA</sequence>
<evidence type="ECO:0000256" key="2">
    <source>
        <dbReference type="ARBA" id="ARBA00007809"/>
    </source>
</evidence>
<dbReference type="RefSeq" id="XP_009518683.1">
    <property type="nucleotide sequence ID" value="XM_009520388.1"/>
</dbReference>
<dbReference type="Proteomes" id="UP000002640">
    <property type="component" value="Unassembled WGS sequence"/>
</dbReference>
<evidence type="ECO:0000256" key="10">
    <source>
        <dbReference type="SAM" id="Phobius"/>
    </source>
</evidence>
<keyword evidence="12" id="KW-1185">Reference proteome</keyword>
<evidence type="ECO:0000313" key="12">
    <source>
        <dbReference type="Proteomes" id="UP000002640"/>
    </source>
</evidence>
<dbReference type="InterPro" id="IPR004316">
    <property type="entry name" value="SWEET_rpt"/>
</dbReference>
<evidence type="ECO:0000256" key="4">
    <source>
        <dbReference type="ARBA" id="ARBA00022475"/>
    </source>
</evidence>
<dbReference type="GO" id="GO:0005886">
    <property type="term" value="C:plasma membrane"/>
    <property type="evidence" value="ECO:0007669"/>
    <property type="project" value="UniProtKB-SubCell"/>
</dbReference>
<dbReference type="OMA" id="VANCVAW"/>
<feature type="transmembrane region" description="Helical" evidence="10">
    <location>
        <begin position="75"/>
        <end position="94"/>
    </location>
</feature>
<feature type="transmembrane region" description="Helical" evidence="10">
    <location>
        <begin position="144"/>
        <end position="163"/>
    </location>
</feature>
<dbReference type="SMR" id="G4Z0X0"/>
<organism evidence="11 12">
    <name type="scientific">Phytophthora sojae (strain P6497)</name>
    <name type="common">Soybean stem and root rot agent</name>
    <name type="synonym">Phytophthora megasperma f. sp. glycines</name>
    <dbReference type="NCBI Taxonomy" id="1094619"/>
    <lineage>
        <taxon>Eukaryota</taxon>
        <taxon>Sar</taxon>
        <taxon>Stramenopiles</taxon>
        <taxon>Oomycota</taxon>
        <taxon>Peronosporomycetes</taxon>
        <taxon>Peronosporales</taxon>
        <taxon>Peronosporaceae</taxon>
        <taxon>Phytophthora</taxon>
    </lineage>
</organism>
<accession>G4Z0X0</accession>
<feature type="non-terminal residue" evidence="11">
    <location>
        <position position="1"/>
    </location>
</feature>
<gene>
    <name evidence="11" type="ORF">PHYSODRAFT_484974</name>
</gene>
<evidence type="ECO:0000256" key="3">
    <source>
        <dbReference type="ARBA" id="ARBA00022448"/>
    </source>
</evidence>
<keyword evidence="6 10" id="KW-0812">Transmembrane</keyword>
<comment type="subcellular location">
    <subcellularLocation>
        <location evidence="1">Cell membrane</location>
        <topology evidence="1">Multi-pass membrane protein</topology>
    </subcellularLocation>
</comment>
<dbReference type="InParanoid" id="G4Z0X0"/>
<reference evidence="11 12" key="1">
    <citation type="journal article" date="2006" name="Science">
        <title>Phytophthora genome sequences uncover evolutionary origins and mechanisms of pathogenesis.</title>
        <authorList>
            <person name="Tyler B.M."/>
            <person name="Tripathy S."/>
            <person name="Zhang X."/>
            <person name="Dehal P."/>
            <person name="Jiang R.H."/>
            <person name="Aerts A."/>
            <person name="Arredondo F.D."/>
            <person name="Baxter L."/>
            <person name="Bensasson D."/>
            <person name="Beynon J.L."/>
            <person name="Chapman J."/>
            <person name="Damasceno C.M."/>
            <person name="Dorrance A.E."/>
            <person name="Dou D."/>
            <person name="Dickerman A.W."/>
            <person name="Dubchak I.L."/>
            <person name="Garbelotto M."/>
            <person name="Gijzen M."/>
            <person name="Gordon S.G."/>
            <person name="Govers F."/>
            <person name="Grunwald N.J."/>
            <person name="Huang W."/>
            <person name="Ivors K.L."/>
            <person name="Jones R.W."/>
            <person name="Kamoun S."/>
            <person name="Krampis K."/>
            <person name="Lamour K.H."/>
            <person name="Lee M.K."/>
            <person name="McDonald W.H."/>
            <person name="Medina M."/>
            <person name="Meijer H.J."/>
            <person name="Nordberg E.K."/>
            <person name="Maclean D.J."/>
            <person name="Ospina-Giraldo M.D."/>
            <person name="Morris P.F."/>
            <person name="Phuntumart V."/>
            <person name="Putnam N.H."/>
            <person name="Rash S."/>
            <person name="Rose J.K."/>
            <person name="Sakihama Y."/>
            <person name="Salamov A.A."/>
            <person name="Savidor A."/>
            <person name="Scheuring C.F."/>
            <person name="Smith B.M."/>
            <person name="Sobral B.W."/>
            <person name="Terry A."/>
            <person name="Torto-Alalibo T.A."/>
            <person name="Win J."/>
            <person name="Xu Z."/>
            <person name="Zhang H."/>
            <person name="Grigoriev I.V."/>
            <person name="Rokhsar D.S."/>
            <person name="Boore J.L."/>
        </authorList>
    </citation>
    <scope>NUCLEOTIDE SEQUENCE [LARGE SCALE GENOMIC DNA]</scope>
    <source>
        <strain evidence="11 12">P6497</strain>
    </source>
</reference>
<dbReference type="KEGG" id="psoj:PHYSODRAFT_484974"/>